<dbReference type="PANTHER" id="PTHR32419">
    <property type="entry name" value="GLUTATHIONYL-HYDROQUINONE REDUCTASE"/>
    <property type="match status" value="1"/>
</dbReference>
<dbReference type="SUPFAM" id="SSF47616">
    <property type="entry name" value="GST C-terminal domain-like"/>
    <property type="match status" value="1"/>
</dbReference>
<dbReference type="SFLD" id="SFLDG01148">
    <property type="entry name" value="Xi_(cytGST)"/>
    <property type="match status" value="1"/>
</dbReference>
<feature type="site" description="Lowers pKa of active site Cys" evidence="3">
    <location>
        <position position="312"/>
    </location>
</feature>
<feature type="binding site" evidence="2">
    <location>
        <position position="89"/>
    </location>
    <ligand>
        <name>glutathione</name>
        <dbReference type="ChEBI" id="CHEBI:57925"/>
    </ligand>
</feature>
<evidence type="ECO:0000313" key="5">
    <source>
        <dbReference type="EMBL" id="KSA03224.1"/>
    </source>
</evidence>
<evidence type="ECO:0000256" key="3">
    <source>
        <dbReference type="PIRSR" id="PIRSR015753-3"/>
    </source>
</evidence>
<dbReference type="PROSITE" id="PS50405">
    <property type="entry name" value="GST_CTER"/>
    <property type="match status" value="1"/>
</dbReference>
<dbReference type="SFLD" id="SFLDS00019">
    <property type="entry name" value="Glutathione_Transferase_(cytos"/>
    <property type="match status" value="1"/>
</dbReference>
<name>A0A0V1Q406_9ASCO</name>
<dbReference type="CDD" id="cd03190">
    <property type="entry name" value="GST_C_Omega_like"/>
    <property type="match status" value="1"/>
</dbReference>
<feature type="active site" description="Nucleophile" evidence="1">
    <location>
        <position position="56"/>
    </location>
</feature>
<feature type="active site" description="Proton donor/acceptor" evidence="1">
    <location>
        <position position="202"/>
    </location>
</feature>
<evidence type="ECO:0000256" key="2">
    <source>
        <dbReference type="PIRSR" id="PIRSR015753-2"/>
    </source>
</evidence>
<dbReference type="Proteomes" id="UP000054251">
    <property type="component" value="Unassembled WGS sequence"/>
</dbReference>
<dbReference type="FunFam" id="3.40.30.10:FF:000162">
    <property type="entry name" value="Glutathione S-transferase Gst3"/>
    <property type="match status" value="1"/>
</dbReference>
<dbReference type="Pfam" id="PF13410">
    <property type="entry name" value="GST_C_2"/>
    <property type="match status" value="1"/>
</dbReference>
<dbReference type="InterPro" id="IPR047047">
    <property type="entry name" value="GST_Omega-like_C"/>
</dbReference>
<dbReference type="OrthoDB" id="2309723at2759"/>
<feature type="site" description="Lowers pKa of active site Cys" evidence="3">
    <location>
        <position position="267"/>
    </location>
</feature>
<proteinExistence type="predicted"/>
<dbReference type="GO" id="GO:0004364">
    <property type="term" value="F:glutathione transferase activity"/>
    <property type="evidence" value="ECO:0007669"/>
    <property type="project" value="InterPro"/>
</dbReference>
<dbReference type="InterPro" id="IPR016639">
    <property type="entry name" value="GST_Omega/GSH"/>
</dbReference>
<dbReference type="InterPro" id="IPR036282">
    <property type="entry name" value="Glutathione-S-Trfase_C_sf"/>
</dbReference>
<feature type="domain" description="GST C-terminal" evidence="4">
    <location>
        <begin position="179"/>
        <end position="315"/>
    </location>
</feature>
<dbReference type="Gene3D" id="1.20.1050.10">
    <property type="match status" value="1"/>
</dbReference>
<feature type="binding site" evidence="2">
    <location>
        <begin position="134"/>
        <end position="137"/>
    </location>
    <ligand>
        <name>glutathione</name>
        <dbReference type="ChEBI" id="CHEBI:57925"/>
    </ligand>
</feature>
<dbReference type="InterPro" id="IPR010987">
    <property type="entry name" value="Glutathione-S-Trfase_C-like"/>
</dbReference>
<dbReference type="InterPro" id="IPR040079">
    <property type="entry name" value="Glutathione_S-Trfase"/>
</dbReference>
<comment type="caution">
    <text evidence="5">The sequence shown here is derived from an EMBL/GenBank/DDBJ whole genome shotgun (WGS) entry which is preliminary data.</text>
</comment>
<dbReference type="RefSeq" id="XP_015469326.1">
    <property type="nucleotide sequence ID" value="XM_015609828.1"/>
</dbReference>
<dbReference type="PANTHER" id="PTHR32419:SF6">
    <property type="entry name" value="GLUTATHIONE S-TRANSFERASE OMEGA-LIKE 1-RELATED"/>
    <property type="match status" value="1"/>
</dbReference>
<protein>
    <recommendedName>
        <fullName evidence="4">GST C-terminal domain-containing protein</fullName>
    </recommendedName>
</protein>
<dbReference type="SFLD" id="SFLDG01206">
    <property type="entry name" value="Xi.1"/>
    <property type="match status" value="1"/>
</dbReference>
<accession>A0A0V1Q406</accession>
<dbReference type="InterPro" id="IPR036249">
    <property type="entry name" value="Thioredoxin-like_sf"/>
</dbReference>
<evidence type="ECO:0000313" key="6">
    <source>
        <dbReference type="Proteomes" id="UP000054251"/>
    </source>
</evidence>
<dbReference type="EMBL" id="LMYN01000012">
    <property type="protein sequence ID" value="KSA03224.1"/>
    <property type="molecule type" value="Genomic_DNA"/>
</dbReference>
<evidence type="ECO:0000259" key="4">
    <source>
        <dbReference type="PROSITE" id="PS50405"/>
    </source>
</evidence>
<dbReference type="AlphaFoldDB" id="A0A0V1Q406"/>
<dbReference type="SUPFAM" id="SSF52833">
    <property type="entry name" value="Thioredoxin-like"/>
    <property type="match status" value="1"/>
</dbReference>
<keyword evidence="6" id="KW-1185">Reference proteome</keyword>
<gene>
    <name evidence="5" type="ORF">AC631_00998</name>
</gene>
<sequence>MATNKDGKPIEILKFADDSGSYKRQASKFRNFISSAENAKFKPELNRYHLYVSMACPWAHRTLITRVLKGLTQIISVSVVHWHMDSNGWRFINKEEAGKRTSHSDILNGTEDHLYGFERIKQLYFKADPEYAGRFTVPVLWDKKLETIVNNESSEILRMFNTEFNSLLSSEYAEIDLYPEEMRGAIDEINSWIYDNINNGVYKTGFSTKQEVYDKEVVNVFNHLDKVEQILAKNHEGANKIEFLLDNKITEADIRLFTTIVRFDSVYVQHFKCNLKMIRYDYPNIHNWLRLLYWKIPGFNETTDFHHIKNHYTKSHVGINPHGITPLGPVPDILQL</sequence>
<reference evidence="5 6" key="1">
    <citation type="submission" date="2015-11" db="EMBL/GenBank/DDBJ databases">
        <title>The genome of Debaryomyces fabryi.</title>
        <authorList>
            <person name="Tafer H."/>
            <person name="Lopandic K."/>
        </authorList>
    </citation>
    <scope>NUCLEOTIDE SEQUENCE [LARGE SCALE GENOMIC DNA]</scope>
    <source>
        <strain evidence="5 6">CBS 789</strain>
    </source>
</reference>
<dbReference type="InterPro" id="IPR004045">
    <property type="entry name" value="Glutathione_S-Trfase_N"/>
</dbReference>
<evidence type="ECO:0000256" key="1">
    <source>
        <dbReference type="PIRSR" id="PIRSR015753-1"/>
    </source>
</evidence>
<organism evidence="5 6">
    <name type="scientific">Debaryomyces fabryi</name>
    <dbReference type="NCBI Taxonomy" id="58627"/>
    <lineage>
        <taxon>Eukaryota</taxon>
        <taxon>Fungi</taxon>
        <taxon>Dikarya</taxon>
        <taxon>Ascomycota</taxon>
        <taxon>Saccharomycotina</taxon>
        <taxon>Pichiomycetes</taxon>
        <taxon>Debaryomycetaceae</taxon>
        <taxon>Debaryomyces</taxon>
    </lineage>
</organism>
<dbReference type="GeneID" id="26838007"/>
<dbReference type="Gene3D" id="3.40.30.10">
    <property type="entry name" value="Glutaredoxin"/>
    <property type="match status" value="1"/>
</dbReference>
<dbReference type="GO" id="GO:0005737">
    <property type="term" value="C:cytoplasm"/>
    <property type="evidence" value="ECO:0007669"/>
    <property type="project" value="TreeGrafter"/>
</dbReference>
<dbReference type="Pfam" id="PF13409">
    <property type="entry name" value="GST_N_2"/>
    <property type="match status" value="1"/>
</dbReference>
<feature type="binding site" evidence="2">
    <location>
        <begin position="152"/>
        <end position="153"/>
    </location>
    <ligand>
        <name>glutathione</name>
        <dbReference type="ChEBI" id="CHEBI:57925"/>
    </ligand>
</feature>
<dbReference type="PIRSF" id="PIRSF015753">
    <property type="entry name" value="GST"/>
    <property type="match status" value="1"/>
</dbReference>